<evidence type="ECO:0000256" key="1">
    <source>
        <dbReference type="SAM" id="MobiDB-lite"/>
    </source>
</evidence>
<name>A0ABQ9YB38_9EUKA</name>
<dbReference type="EMBL" id="JARBJD010000019">
    <property type="protein sequence ID" value="KAK2960986.1"/>
    <property type="molecule type" value="Genomic_DNA"/>
</dbReference>
<gene>
    <name evidence="2" type="ORF">BLNAU_4073</name>
</gene>
<evidence type="ECO:0000313" key="2">
    <source>
        <dbReference type="EMBL" id="KAK2960986.1"/>
    </source>
</evidence>
<keyword evidence="3" id="KW-1185">Reference proteome</keyword>
<feature type="compositionally biased region" description="Polar residues" evidence="1">
    <location>
        <begin position="434"/>
        <end position="452"/>
    </location>
</feature>
<proteinExistence type="predicted"/>
<comment type="caution">
    <text evidence="2">The sequence shown here is derived from an EMBL/GenBank/DDBJ whole genome shotgun (WGS) entry which is preliminary data.</text>
</comment>
<dbReference type="Proteomes" id="UP001281761">
    <property type="component" value="Unassembled WGS sequence"/>
</dbReference>
<evidence type="ECO:0000313" key="3">
    <source>
        <dbReference type="Proteomes" id="UP001281761"/>
    </source>
</evidence>
<protein>
    <submittedName>
        <fullName evidence="2">Uncharacterized protein</fullName>
    </submittedName>
</protein>
<accession>A0ABQ9YB38</accession>
<organism evidence="2 3">
    <name type="scientific">Blattamonas nauphoetae</name>
    <dbReference type="NCBI Taxonomy" id="2049346"/>
    <lineage>
        <taxon>Eukaryota</taxon>
        <taxon>Metamonada</taxon>
        <taxon>Preaxostyla</taxon>
        <taxon>Oxymonadida</taxon>
        <taxon>Blattamonas</taxon>
    </lineage>
</organism>
<feature type="region of interest" description="Disordered" evidence="1">
    <location>
        <begin position="427"/>
        <end position="452"/>
    </location>
</feature>
<sequence length="723" mass="80405">MTSREHTSFNELYPQSPLDSHNVASRTFSPLYVIVISNPTPSPTSHEIQWISSLLSVLPNATVGIVTPPTICHSNLKLSLATLFPTATIFVFPILFSSPICMHDPYNNYQPIQFMEQYDPIIMTDPCSLFLSDPTPSVQSFYSNSTSHSLSSHSFLHRNSTEPIPHTFLLSRLKGLNDHIHPCSVLMIKSSFANSLFSAWADFWCLMNFELSLIYSTNNFLSQSCSDTIVGISLDLALNAIFPLSSYHPVSDPNDNLTTPFVNPLLGDQISTKYWLHLQNQPFSAPQSPIHAKLQNIHETDISPNKTPSLAGSSVQSSLLDHSNNYSEIDQNDASKSPPLSLGPQPIPFFERLISPDPQTHYPSSIGELVPILPILSLPITPSKIEPLASSLLLPHIEPIRVRIELPFIHQPVPPRPTSTTDPILASLSRSDRSTPNIHQSASEETMNTASVPPTPFILQPENKWTNCEEALVNPSISPSAPLSNGTSRILPNCHRRLSEPALTNGTEDSDRDVFRSLCPVKGQKTEEMEDEEWCESEDEGRGGRKRMRQMIRWRCEDEDSSDTEWNMPRHRRRNRGKRNAIGDDKACLLEPVLAPSSHIPQSTILPLEILPPLSPQIPHSPTPSPSRLPLRSTHHSILSPALPTSTESLWKEKLDFSSGWSKSDSSPMTCTSFLTSPDFALSSLTLPPALLRSSRHVPTHRTECVDIRSDTPVQMASWEEQG</sequence>
<reference evidence="2 3" key="1">
    <citation type="journal article" date="2022" name="bioRxiv">
        <title>Genomics of Preaxostyla Flagellates Illuminates Evolutionary Transitions and the Path Towards Mitochondrial Loss.</title>
        <authorList>
            <person name="Novak L.V.F."/>
            <person name="Treitli S.C."/>
            <person name="Pyrih J."/>
            <person name="Halakuc P."/>
            <person name="Pipaliya S.V."/>
            <person name="Vacek V."/>
            <person name="Brzon O."/>
            <person name="Soukal P."/>
            <person name="Eme L."/>
            <person name="Dacks J.B."/>
            <person name="Karnkowska A."/>
            <person name="Elias M."/>
            <person name="Hampl V."/>
        </authorList>
    </citation>
    <scope>NUCLEOTIDE SEQUENCE [LARGE SCALE GENOMIC DNA]</scope>
    <source>
        <strain evidence="2">NAU3</strain>
        <tissue evidence="2">Gut</tissue>
    </source>
</reference>